<evidence type="ECO:0000259" key="7">
    <source>
        <dbReference type="Pfam" id="PF02771"/>
    </source>
</evidence>
<evidence type="ECO:0000313" key="9">
    <source>
        <dbReference type="Proteomes" id="UP001500253"/>
    </source>
</evidence>
<dbReference type="InterPro" id="IPR036250">
    <property type="entry name" value="AcylCo_DH-like_C"/>
</dbReference>
<dbReference type="PANTHER" id="PTHR43884:SF20">
    <property type="entry name" value="ACYL-COA DEHYDROGENASE FADE28"/>
    <property type="match status" value="1"/>
</dbReference>
<dbReference type="Gene3D" id="1.10.540.10">
    <property type="entry name" value="Acyl-CoA dehydrogenase/oxidase, N-terminal domain"/>
    <property type="match status" value="1"/>
</dbReference>
<sequence length="396" mass="40290">MSTPDLLYSEAEDDLRAAVRSLLADRCPPSAVLAEAEGPRPYDPSLWRSLAAEMGTAGLLVPDKLGGQGATAREAAVVLEELGRTVAPVPYLTSAVLATTALLGCDTDEQHVARLLGALATGRAVGALALPLSTPPGGGAPPATVTASGDGALTGRVTAVAGAAGAEVLLVPADGPDGYGLYAVETTALGAPAAPGAAETPAAPAVPGVTVEPLTPLDLTRPLAALHLTEAPARRLAGPDRARAAVGRALTAGAGLLASEQLGLAEWCLRETVRHTKERHQFGRPIGSFQALKHRMAGLWLELVSARATARHAADALAADSPEVPVAVAVAQAYCARVAVHAAQECVQLHGGIGMTWEHPAHLYLKRAKSDEIALGTPGRHREALAGLVDLPAPVG</sequence>
<keyword evidence="9" id="KW-1185">Reference proteome</keyword>
<comment type="caution">
    <text evidence="8">The sequence shown here is derived from an EMBL/GenBank/DDBJ whole genome shotgun (WGS) entry which is preliminary data.</text>
</comment>
<evidence type="ECO:0000256" key="4">
    <source>
        <dbReference type="ARBA" id="ARBA00022827"/>
    </source>
</evidence>
<proteinExistence type="inferred from homology"/>
<evidence type="ECO:0000256" key="2">
    <source>
        <dbReference type="ARBA" id="ARBA00009347"/>
    </source>
</evidence>
<dbReference type="Pfam" id="PF02771">
    <property type="entry name" value="Acyl-CoA_dh_N"/>
    <property type="match status" value="1"/>
</dbReference>
<keyword evidence="4" id="KW-0274">FAD</keyword>
<dbReference type="InterPro" id="IPR009100">
    <property type="entry name" value="AcylCoA_DH/oxidase_NM_dom_sf"/>
</dbReference>
<dbReference type="InterPro" id="IPR009075">
    <property type="entry name" value="AcylCo_DH/oxidase_C"/>
</dbReference>
<dbReference type="PANTHER" id="PTHR43884">
    <property type="entry name" value="ACYL-COA DEHYDROGENASE"/>
    <property type="match status" value="1"/>
</dbReference>
<evidence type="ECO:0000256" key="1">
    <source>
        <dbReference type="ARBA" id="ARBA00001974"/>
    </source>
</evidence>
<evidence type="ECO:0000259" key="6">
    <source>
        <dbReference type="Pfam" id="PF00441"/>
    </source>
</evidence>
<dbReference type="InterPro" id="IPR037069">
    <property type="entry name" value="AcylCoA_DH/ox_N_sf"/>
</dbReference>
<dbReference type="Proteomes" id="UP001500253">
    <property type="component" value="Unassembled WGS sequence"/>
</dbReference>
<gene>
    <name evidence="8" type="ORF">GCM10010246_21290</name>
</gene>
<organism evidence="8 9">
    <name type="scientific">Streptomyces cuspidosporus</name>
    <dbReference type="NCBI Taxonomy" id="66882"/>
    <lineage>
        <taxon>Bacteria</taxon>
        <taxon>Bacillati</taxon>
        <taxon>Actinomycetota</taxon>
        <taxon>Actinomycetes</taxon>
        <taxon>Kitasatosporales</taxon>
        <taxon>Streptomycetaceae</taxon>
        <taxon>Streptomyces</taxon>
    </lineage>
</organism>
<keyword evidence="5" id="KW-0560">Oxidoreductase</keyword>
<evidence type="ECO:0000256" key="3">
    <source>
        <dbReference type="ARBA" id="ARBA00022630"/>
    </source>
</evidence>
<dbReference type="Gene3D" id="1.20.140.10">
    <property type="entry name" value="Butyryl-CoA Dehydrogenase, subunit A, domain 3"/>
    <property type="match status" value="1"/>
</dbReference>
<dbReference type="EMBL" id="BAAASD010000006">
    <property type="protein sequence ID" value="GAA2336709.1"/>
    <property type="molecule type" value="Genomic_DNA"/>
</dbReference>
<dbReference type="Pfam" id="PF00441">
    <property type="entry name" value="Acyl-CoA_dh_1"/>
    <property type="match status" value="1"/>
</dbReference>
<feature type="domain" description="Acyl-CoA dehydrogenase/oxidase C-terminal" evidence="6">
    <location>
        <begin position="248"/>
        <end position="386"/>
    </location>
</feature>
<name>A0ABN3FSS6_9ACTN</name>
<dbReference type="InterPro" id="IPR013786">
    <property type="entry name" value="AcylCoA_DH/ox_N"/>
</dbReference>
<reference evidence="8 9" key="1">
    <citation type="journal article" date="2019" name="Int. J. Syst. Evol. Microbiol.">
        <title>The Global Catalogue of Microorganisms (GCM) 10K type strain sequencing project: providing services to taxonomists for standard genome sequencing and annotation.</title>
        <authorList>
            <consortium name="The Broad Institute Genomics Platform"/>
            <consortium name="The Broad Institute Genome Sequencing Center for Infectious Disease"/>
            <person name="Wu L."/>
            <person name="Ma J."/>
        </authorList>
    </citation>
    <scope>NUCLEOTIDE SEQUENCE [LARGE SCALE GENOMIC DNA]</scope>
    <source>
        <strain evidence="8 9">JCM 4316</strain>
    </source>
</reference>
<comment type="similarity">
    <text evidence="2">Belongs to the acyl-CoA dehydrogenase family.</text>
</comment>
<protein>
    <submittedName>
        <fullName evidence="8">Acyl-CoA dehydrogenase family protein</fullName>
    </submittedName>
</protein>
<comment type="cofactor">
    <cofactor evidence="1">
        <name>FAD</name>
        <dbReference type="ChEBI" id="CHEBI:57692"/>
    </cofactor>
</comment>
<keyword evidence="3" id="KW-0285">Flavoprotein</keyword>
<dbReference type="SUPFAM" id="SSF47203">
    <property type="entry name" value="Acyl-CoA dehydrogenase C-terminal domain-like"/>
    <property type="match status" value="1"/>
</dbReference>
<evidence type="ECO:0000313" key="8">
    <source>
        <dbReference type="EMBL" id="GAA2336709.1"/>
    </source>
</evidence>
<evidence type="ECO:0000256" key="5">
    <source>
        <dbReference type="ARBA" id="ARBA00023002"/>
    </source>
</evidence>
<accession>A0ABN3FSS6</accession>
<feature type="domain" description="Acyl-CoA dehydrogenase/oxidase N-terminal" evidence="7">
    <location>
        <begin position="9"/>
        <end position="122"/>
    </location>
</feature>
<dbReference type="SUPFAM" id="SSF56645">
    <property type="entry name" value="Acyl-CoA dehydrogenase NM domain-like"/>
    <property type="match status" value="1"/>
</dbReference>
<dbReference type="RefSeq" id="WP_346174231.1">
    <property type="nucleotide sequence ID" value="NZ_BAAASD010000006.1"/>
</dbReference>